<keyword evidence="6" id="KW-0406">Ion transport</keyword>
<evidence type="ECO:0000256" key="5">
    <source>
        <dbReference type="ARBA" id="ARBA00022989"/>
    </source>
</evidence>
<evidence type="ECO:0000313" key="10">
    <source>
        <dbReference type="Proteomes" id="UP001586593"/>
    </source>
</evidence>
<dbReference type="PANTHER" id="PTHR33281:SF19">
    <property type="entry name" value="VOLTAGE-DEPENDENT ANION CHANNEL-FORMING PROTEIN YNEE"/>
    <property type="match status" value="1"/>
</dbReference>
<evidence type="ECO:0000256" key="6">
    <source>
        <dbReference type="ARBA" id="ARBA00023065"/>
    </source>
</evidence>
<dbReference type="InterPro" id="IPR044669">
    <property type="entry name" value="YneE/VCCN1/2-like"/>
</dbReference>
<evidence type="ECO:0000256" key="7">
    <source>
        <dbReference type="ARBA" id="ARBA00023136"/>
    </source>
</evidence>
<feature type="transmembrane region" description="Helical" evidence="8">
    <location>
        <begin position="122"/>
        <end position="142"/>
    </location>
</feature>
<evidence type="ECO:0000256" key="8">
    <source>
        <dbReference type="SAM" id="Phobius"/>
    </source>
</evidence>
<dbReference type="Pfam" id="PF25539">
    <property type="entry name" value="Bestrophin_2"/>
    <property type="match status" value="1"/>
</dbReference>
<feature type="transmembrane region" description="Helical" evidence="8">
    <location>
        <begin position="96"/>
        <end position="116"/>
    </location>
</feature>
<evidence type="ECO:0000313" key="9">
    <source>
        <dbReference type="EMBL" id="KAL1844727.1"/>
    </source>
</evidence>
<keyword evidence="4 8" id="KW-0812">Transmembrane</keyword>
<evidence type="ECO:0000256" key="1">
    <source>
        <dbReference type="ARBA" id="ARBA00004651"/>
    </source>
</evidence>
<gene>
    <name evidence="9" type="ORF">VTK73DRAFT_1946</name>
</gene>
<organism evidence="9 10">
    <name type="scientific">Phialemonium thermophilum</name>
    <dbReference type="NCBI Taxonomy" id="223376"/>
    <lineage>
        <taxon>Eukaryota</taxon>
        <taxon>Fungi</taxon>
        <taxon>Dikarya</taxon>
        <taxon>Ascomycota</taxon>
        <taxon>Pezizomycotina</taxon>
        <taxon>Sordariomycetes</taxon>
        <taxon>Sordariomycetidae</taxon>
        <taxon>Cephalothecales</taxon>
        <taxon>Cephalothecaceae</taxon>
        <taxon>Phialemonium</taxon>
    </lineage>
</organism>
<keyword evidence="2" id="KW-0813">Transport</keyword>
<evidence type="ECO:0000256" key="4">
    <source>
        <dbReference type="ARBA" id="ARBA00022692"/>
    </source>
</evidence>
<name>A0ABR3VSR9_9PEZI</name>
<evidence type="ECO:0000256" key="2">
    <source>
        <dbReference type="ARBA" id="ARBA00022448"/>
    </source>
</evidence>
<dbReference type="PANTHER" id="PTHR33281">
    <property type="entry name" value="UPF0187 PROTEIN YNEE"/>
    <property type="match status" value="1"/>
</dbReference>
<reference evidence="9 10" key="1">
    <citation type="journal article" date="2024" name="Commun. Biol.">
        <title>Comparative genomic analysis of thermophilic fungi reveals convergent evolutionary adaptations and gene losses.</title>
        <authorList>
            <person name="Steindorff A.S."/>
            <person name="Aguilar-Pontes M.V."/>
            <person name="Robinson A.J."/>
            <person name="Andreopoulos B."/>
            <person name="LaButti K."/>
            <person name="Kuo A."/>
            <person name="Mondo S."/>
            <person name="Riley R."/>
            <person name="Otillar R."/>
            <person name="Haridas S."/>
            <person name="Lipzen A."/>
            <person name="Grimwood J."/>
            <person name="Schmutz J."/>
            <person name="Clum A."/>
            <person name="Reid I.D."/>
            <person name="Moisan M.C."/>
            <person name="Butler G."/>
            <person name="Nguyen T.T.M."/>
            <person name="Dewar K."/>
            <person name="Conant G."/>
            <person name="Drula E."/>
            <person name="Henrissat B."/>
            <person name="Hansel C."/>
            <person name="Singer S."/>
            <person name="Hutchinson M.I."/>
            <person name="de Vries R.P."/>
            <person name="Natvig D.O."/>
            <person name="Powell A.J."/>
            <person name="Tsang A."/>
            <person name="Grigoriev I.V."/>
        </authorList>
    </citation>
    <scope>NUCLEOTIDE SEQUENCE [LARGE SCALE GENOMIC DNA]</scope>
    <source>
        <strain evidence="9 10">ATCC 24622</strain>
    </source>
</reference>
<keyword evidence="10" id="KW-1185">Reference proteome</keyword>
<comment type="subcellular location">
    <subcellularLocation>
        <location evidence="1">Cell membrane</location>
        <topology evidence="1">Multi-pass membrane protein</topology>
    </subcellularLocation>
</comment>
<dbReference type="EMBL" id="JAZHXJ010001507">
    <property type="protein sequence ID" value="KAL1844727.1"/>
    <property type="molecule type" value="Genomic_DNA"/>
</dbReference>
<keyword evidence="5 8" id="KW-1133">Transmembrane helix</keyword>
<evidence type="ECO:0000256" key="3">
    <source>
        <dbReference type="ARBA" id="ARBA00022475"/>
    </source>
</evidence>
<protein>
    <submittedName>
        <fullName evidence="9">Uncharacterized protein</fullName>
    </submittedName>
</protein>
<sequence length="339" mass="37512">MAEDGHAAAPAVAVSDAHAMGGGHDTDHRPAEIATSVPLAHTASITSPRVFTPNPFSRKNTSLDLDDYFTGPRDLQKHSKWPVFLQMHGSILPKMVLPLFFVGCWSTLITCIHMFVTSLGANAILLTVTGFVVSLGLSLRSSTAYERYSEGRRYWAQLILSCQNLGRVFWIHTKEREGELGQRDLLAKLTAMNLLVAFTVSLKHKLRYEPYTCYDDLSSLVAHLDTFAAQATRDDPENAHARQRKNFFKSVGERLGVSFASSNPRKALKKATRPLGNLPLEILSYLASFTDELVDNGQLTIPMHQTLACELFSLSHSADGFETTTWPRSTTSWPARSAC</sequence>
<keyword evidence="3" id="KW-1003">Cell membrane</keyword>
<dbReference type="Proteomes" id="UP001586593">
    <property type="component" value="Unassembled WGS sequence"/>
</dbReference>
<proteinExistence type="predicted"/>
<keyword evidence="7 8" id="KW-0472">Membrane</keyword>
<accession>A0ABR3VSR9</accession>
<comment type="caution">
    <text evidence="9">The sequence shown here is derived from an EMBL/GenBank/DDBJ whole genome shotgun (WGS) entry which is preliminary data.</text>
</comment>